<reference evidence="3" key="1">
    <citation type="journal article" date="2019" name="Int. J. Syst. Evol. Microbiol.">
        <title>The Global Catalogue of Microorganisms (GCM) 10K type strain sequencing project: providing services to taxonomists for standard genome sequencing and annotation.</title>
        <authorList>
            <consortium name="The Broad Institute Genomics Platform"/>
            <consortium name="The Broad Institute Genome Sequencing Center for Infectious Disease"/>
            <person name="Wu L."/>
            <person name="Ma J."/>
        </authorList>
    </citation>
    <scope>NUCLEOTIDE SEQUENCE [LARGE SCALE GENOMIC DNA]</scope>
    <source>
        <strain evidence="3">JCM 11882</strain>
    </source>
</reference>
<dbReference type="InterPro" id="IPR009091">
    <property type="entry name" value="RCC1/BLIP-II"/>
</dbReference>
<dbReference type="PANTHER" id="PTHR45982">
    <property type="entry name" value="REGULATOR OF CHROMOSOME CONDENSATION"/>
    <property type="match status" value="1"/>
</dbReference>
<gene>
    <name evidence="2" type="ORF">ACFO7U_11260</name>
</gene>
<dbReference type="Pfam" id="PF00415">
    <property type="entry name" value="RCC1"/>
    <property type="match status" value="2"/>
</dbReference>
<evidence type="ECO:0000256" key="1">
    <source>
        <dbReference type="SAM" id="SignalP"/>
    </source>
</evidence>
<comment type="caution">
    <text evidence="2">The sequence shown here is derived from an EMBL/GenBank/DDBJ whole genome shotgun (WGS) entry which is preliminary data.</text>
</comment>
<dbReference type="PROSITE" id="PS51257">
    <property type="entry name" value="PROKAR_LIPOPROTEIN"/>
    <property type="match status" value="1"/>
</dbReference>
<accession>A0ABV9PQH7</accession>
<dbReference type="Gene3D" id="2.130.10.30">
    <property type="entry name" value="Regulator of chromosome condensation 1/beta-lactamase-inhibitor protein II"/>
    <property type="match status" value="2"/>
</dbReference>
<protein>
    <submittedName>
        <fullName evidence="2">RCC1 domain-containing protein</fullName>
    </submittedName>
</protein>
<name>A0ABV9PQH7_9ACTN</name>
<dbReference type="InterPro" id="IPR000408">
    <property type="entry name" value="Reg_chr_condens"/>
</dbReference>
<keyword evidence="3" id="KW-1185">Reference proteome</keyword>
<feature type="signal peptide" evidence="1">
    <location>
        <begin position="1"/>
        <end position="19"/>
    </location>
</feature>
<sequence length="390" mass="39531">MTRLLRALGAATSLGMALAGLTSCTAADRAVTTADQCSDSSATPTPDRHEPGQAILMAPAVRSSLPVGPVRGWEQVVSVADGRTTLAAVHTDGTVSVVGVDHQGSLAGTGGGADETLAPRVVPGISDAVSVAAVGSSFLVTHGDGTVSGWGDPLIADGGKRDDELDGMAPTRVGEVEDIVHIADGSLNVLALRADGRVTGWGTNLVRSLGEPNGTRVRDIKDVSGAVSIANPGDVAVIATGAGEVCAWGNNQNGLLGVEPRGGETARPVRVGDLEGVSYVAGGINYALALDSRGRVWAWGRTVSGVLGDGSTENTAIATPREVPGLPPLARIFASDSASYGIDDDGGLWAWGGSRREGPYENTDRLPYLLPLPGPAQEVSGNVVLLGPSS</sequence>
<dbReference type="RefSeq" id="WP_344989816.1">
    <property type="nucleotide sequence ID" value="NZ_BAABCD010000008.1"/>
</dbReference>
<dbReference type="EMBL" id="JBHSHP010000023">
    <property type="protein sequence ID" value="MFC4755352.1"/>
    <property type="molecule type" value="Genomic_DNA"/>
</dbReference>
<organism evidence="2 3">
    <name type="scientific">Dietzia aurantiaca</name>
    <dbReference type="NCBI Taxonomy" id="983873"/>
    <lineage>
        <taxon>Bacteria</taxon>
        <taxon>Bacillati</taxon>
        <taxon>Actinomycetota</taxon>
        <taxon>Actinomycetes</taxon>
        <taxon>Mycobacteriales</taxon>
        <taxon>Dietziaceae</taxon>
        <taxon>Dietzia</taxon>
    </lineage>
</organism>
<dbReference type="Proteomes" id="UP001595836">
    <property type="component" value="Unassembled WGS sequence"/>
</dbReference>
<evidence type="ECO:0000313" key="3">
    <source>
        <dbReference type="Proteomes" id="UP001595836"/>
    </source>
</evidence>
<dbReference type="PANTHER" id="PTHR45982:SF1">
    <property type="entry name" value="REGULATOR OF CHROMOSOME CONDENSATION"/>
    <property type="match status" value="1"/>
</dbReference>
<feature type="chain" id="PRO_5046045758" evidence="1">
    <location>
        <begin position="20"/>
        <end position="390"/>
    </location>
</feature>
<keyword evidence="1" id="KW-0732">Signal</keyword>
<evidence type="ECO:0000313" key="2">
    <source>
        <dbReference type="EMBL" id="MFC4755352.1"/>
    </source>
</evidence>
<dbReference type="InterPro" id="IPR051553">
    <property type="entry name" value="Ran_GTPase-activating"/>
</dbReference>
<proteinExistence type="predicted"/>
<dbReference type="SUPFAM" id="SSF50985">
    <property type="entry name" value="RCC1/BLIP-II"/>
    <property type="match status" value="1"/>
</dbReference>
<dbReference type="PROSITE" id="PS50012">
    <property type="entry name" value="RCC1_3"/>
    <property type="match status" value="3"/>
</dbReference>